<gene>
    <name evidence="2" type="ORF">SAMN05216559_3944</name>
</gene>
<dbReference type="RefSeq" id="WP_089818946.1">
    <property type="nucleotide sequence ID" value="NZ_FOZK01000005.1"/>
</dbReference>
<proteinExistence type="predicted"/>
<organism evidence="2 3">
    <name type="scientific">Halomicrobium zhouii</name>
    <dbReference type="NCBI Taxonomy" id="767519"/>
    <lineage>
        <taxon>Archaea</taxon>
        <taxon>Methanobacteriati</taxon>
        <taxon>Methanobacteriota</taxon>
        <taxon>Stenosarchaea group</taxon>
        <taxon>Halobacteria</taxon>
        <taxon>Halobacteriales</taxon>
        <taxon>Haloarculaceae</taxon>
        <taxon>Halomicrobium</taxon>
    </lineage>
</organism>
<protein>
    <recommendedName>
        <fullName evidence="1">Halobacterial output domain-containing protein</fullName>
    </recommendedName>
</protein>
<name>A0A1I6M7Y0_9EURY</name>
<evidence type="ECO:0000313" key="3">
    <source>
        <dbReference type="Proteomes" id="UP000199062"/>
    </source>
</evidence>
<dbReference type="Proteomes" id="UP000199062">
    <property type="component" value="Unassembled WGS sequence"/>
</dbReference>
<dbReference type="InterPro" id="IPR040624">
    <property type="entry name" value="HalOD1"/>
</dbReference>
<accession>A0A1I6M7Y0</accession>
<feature type="domain" description="Halobacterial output" evidence="1">
    <location>
        <begin position="11"/>
        <end position="76"/>
    </location>
</feature>
<dbReference type="STRING" id="767519.SAMN05216559_3944"/>
<dbReference type="Pfam" id="PF18545">
    <property type="entry name" value="HalOD1"/>
    <property type="match status" value="1"/>
</dbReference>
<evidence type="ECO:0000313" key="2">
    <source>
        <dbReference type="EMBL" id="SFS11787.1"/>
    </source>
</evidence>
<dbReference type="EMBL" id="FOZK01000005">
    <property type="protein sequence ID" value="SFS11787.1"/>
    <property type="molecule type" value="Genomic_DNA"/>
</dbReference>
<dbReference type="AlphaFoldDB" id="A0A1I6M7Y0"/>
<keyword evidence="3" id="KW-1185">Reference proteome</keyword>
<reference evidence="2 3" key="1">
    <citation type="submission" date="2016-10" db="EMBL/GenBank/DDBJ databases">
        <authorList>
            <person name="de Groot N.N."/>
        </authorList>
    </citation>
    <scope>NUCLEOTIDE SEQUENCE [LARGE SCALE GENOMIC DNA]</scope>
    <source>
        <strain evidence="2 3">CGMCC 1.10457</strain>
    </source>
</reference>
<dbReference type="OrthoDB" id="221929at2157"/>
<evidence type="ECO:0000259" key="1">
    <source>
        <dbReference type="Pfam" id="PF18545"/>
    </source>
</evidence>
<sequence>MEATTAVRETDAVCADIVQAIADHTETDPLEMTPLATVIDTDALDALVRTGSGVRVTFQYGDHAVDVGANGVVTVDGEEYVSPSVDAGR</sequence>